<proteinExistence type="predicted"/>
<evidence type="ECO:0000313" key="3">
    <source>
        <dbReference type="Proteomes" id="UP000509448"/>
    </source>
</evidence>
<keyword evidence="1" id="KW-0472">Membrane</keyword>
<dbReference type="KEGG" id="ccai:NAS2_0759"/>
<feature type="transmembrane region" description="Helical" evidence="1">
    <location>
        <begin position="33"/>
        <end position="54"/>
    </location>
</feature>
<dbReference type="Proteomes" id="UP000509448">
    <property type="component" value="Chromosome"/>
</dbReference>
<evidence type="ECO:0000256" key="1">
    <source>
        <dbReference type="SAM" id="Phobius"/>
    </source>
</evidence>
<keyword evidence="3" id="KW-1185">Reference proteome</keyword>
<accession>A0A4P2VM63</accession>
<gene>
    <name evidence="2" type="ORF">NAS2_0759</name>
</gene>
<keyword evidence="1" id="KW-1133">Transmembrane helix</keyword>
<evidence type="ECO:0000313" key="2">
    <source>
        <dbReference type="EMBL" id="BBE42148.1"/>
    </source>
</evidence>
<feature type="transmembrane region" description="Helical" evidence="1">
    <location>
        <begin position="7"/>
        <end position="27"/>
    </location>
</feature>
<dbReference type="AlphaFoldDB" id="A0A4P2VM63"/>
<dbReference type="EMBL" id="AP018732">
    <property type="protein sequence ID" value="BBE42148.1"/>
    <property type="molecule type" value="Genomic_DNA"/>
</dbReference>
<name>A0A4P2VM63_9ARCH</name>
<reference evidence="2 3" key="1">
    <citation type="journal article" date="2019" name="ISME J.">
        <title>Isolation and characterization of a thermophilic sulfur- and iron-reducing thaumarchaeote from a terrestrial acidic hot spring.</title>
        <authorList>
            <person name="Kato S."/>
            <person name="Itoh T."/>
            <person name="Yuki M."/>
            <person name="Nagamori M."/>
            <person name="Ohnishi M."/>
            <person name="Uematsu K."/>
            <person name="Suzuki K."/>
            <person name="Takashina T."/>
            <person name="Ohkuma M."/>
        </authorList>
    </citation>
    <scope>NUCLEOTIDE SEQUENCE [LARGE SCALE GENOMIC DNA]</scope>
    <source>
        <strain evidence="2 3">NAS-02</strain>
    </source>
</reference>
<protein>
    <submittedName>
        <fullName evidence="2">Uncharacterized protein</fullName>
    </submittedName>
</protein>
<organism evidence="2 3">
    <name type="scientific">Conexivisphaera calida</name>
    <dbReference type="NCBI Taxonomy" id="1874277"/>
    <lineage>
        <taxon>Archaea</taxon>
        <taxon>Nitrososphaerota</taxon>
        <taxon>Conexivisphaeria</taxon>
        <taxon>Conexivisphaerales</taxon>
        <taxon>Conexivisphaeraceae</taxon>
        <taxon>Conexivisphaera</taxon>
    </lineage>
</organism>
<sequence>MRLLRRLDVVLILFEFVLSVVFLSISYLRGSMYLRGVGVGLLIAWVTSAIAYLFKVKAPGDAVE</sequence>
<keyword evidence="1" id="KW-0812">Transmembrane</keyword>